<accession>A0A183I6Y8</accession>
<protein>
    <submittedName>
        <fullName evidence="3">Secreted protein</fullName>
    </submittedName>
</protein>
<dbReference type="Proteomes" id="UP000267606">
    <property type="component" value="Unassembled WGS sequence"/>
</dbReference>
<evidence type="ECO:0000313" key="2">
    <source>
        <dbReference type="Proteomes" id="UP000267606"/>
    </source>
</evidence>
<dbReference type="EMBL" id="UZAJ01042255">
    <property type="protein sequence ID" value="VDP22199.1"/>
    <property type="molecule type" value="Genomic_DNA"/>
</dbReference>
<dbReference type="WBParaSite" id="OFLC_0001551101-mRNA-1">
    <property type="protein sequence ID" value="OFLC_0001551101-mRNA-1"/>
    <property type="gene ID" value="OFLC_0001551101"/>
</dbReference>
<sequence>PVVVIFTIFACLIHKNRFIHSINRVGSKAFDLQKFLNENNPAANIPNATAVERNLFCTLMLRIGPVVSFHLFNSSRENRGKSGRPLLYKLQSNRRLYFLCQYLVGLCMDPFPQMENYYRYHVQYQTV</sequence>
<evidence type="ECO:0000313" key="1">
    <source>
        <dbReference type="EMBL" id="VDP22199.1"/>
    </source>
</evidence>
<reference evidence="1 2" key="2">
    <citation type="submission" date="2018-11" db="EMBL/GenBank/DDBJ databases">
        <authorList>
            <consortium name="Pathogen Informatics"/>
        </authorList>
    </citation>
    <scope>NUCLEOTIDE SEQUENCE [LARGE SCALE GENOMIC DNA]</scope>
</reference>
<evidence type="ECO:0000313" key="3">
    <source>
        <dbReference type="WBParaSite" id="OFLC_0001551101-mRNA-1"/>
    </source>
</evidence>
<keyword evidence="2" id="KW-1185">Reference proteome</keyword>
<dbReference type="AlphaFoldDB" id="A0A183I6Y8"/>
<proteinExistence type="predicted"/>
<gene>
    <name evidence="1" type="ORF">OFLC_LOCUS15500</name>
</gene>
<organism evidence="3">
    <name type="scientific">Onchocerca flexuosa</name>
    <dbReference type="NCBI Taxonomy" id="387005"/>
    <lineage>
        <taxon>Eukaryota</taxon>
        <taxon>Metazoa</taxon>
        <taxon>Ecdysozoa</taxon>
        <taxon>Nematoda</taxon>
        <taxon>Chromadorea</taxon>
        <taxon>Rhabditida</taxon>
        <taxon>Spirurina</taxon>
        <taxon>Spiruromorpha</taxon>
        <taxon>Filarioidea</taxon>
        <taxon>Onchocercidae</taxon>
        <taxon>Onchocerca</taxon>
    </lineage>
</organism>
<reference evidence="3" key="1">
    <citation type="submission" date="2016-06" db="UniProtKB">
        <authorList>
            <consortium name="WormBaseParasite"/>
        </authorList>
    </citation>
    <scope>IDENTIFICATION</scope>
</reference>
<name>A0A183I6Y8_9BILA</name>
<dbReference type="STRING" id="387005.A0A183I6Y8"/>